<feature type="domain" description="Tyrosinase copper-binding" evidence="4">
    <location>
        <begin position="124"/>
        <end position="141"/>
    </location>
</feature>
<dbReference type="GO" id="GO:0046872">
    <property type="term" value="F:metal ion binding"/>
    <property type="evidence" value="ECO:0007669"/>
    <property type="project" value="UniProtKB-KW"/>
</dbReference>
<comment type="caution">
    <text evidence="6">The sequence shown here is derived from an EMBL/GenBank/DDBJ whole genome shotgun (WGS) entry which is preliminary data.</text>
</comment>
<dbReference type="Gene3D" id="1.10.1280.10">
    <property type="entry name" value="Di-copper center containing domain from catechol oxidase"/>
    <property type="match status" value="2"/>
</dbReference>
<accession>A0AAD4F826</accession>
<gene>
    <name evidence="6" type="ORF">NEMBOFW57_004656</name>
</gene>
<dbReference type="InterPro" id="IPR050316">
    <property type="entry name" value="Tyrosinase/Hemocyanin"/>
</dbReference>
<dbReference type="GO" id="GO:0016491">
    <property type="term" value="F:oxidoreductase activity"/>
    <property type="evidence" value="ECO:0007669"/>
    <property type="project" value="UniProtKB-KW"/>
</dbReference>
<dbReference type="Proteomes" id="UP001197093">
    <property type="component" value="Unassembled WGS sequence"/>
</dbReference>
<dbReference type="PANTHER" id="PTHR11474:SF125">
    <property type="entry name" value="N-ACETYL-6-HYDROXYTRYPTOPHAN OXIDASE IVOB-RELATED"/>
    <property type="match status" value="1"/>
</dbReference>
<keyword evidence="1" id="KW-0479">Metal-binding</keyword>
<dbReference type="SUPFAM" id="SSF48056">
    <property type="entry name" value="Di-copper centre-containing domain"/>
    <property type="match status" value="1"/>
</dbReference>
<dbReference type="InterPro" id="IPR008922">
    <property type="entry name" value="Di-copper_centre_dom_sf"/>
</dbReference>
<protein>
    <recommendedName>
        <fullName evidence="4 5">Tyrosinase copper-binding domain-containing protein</fullName>
    </recommendedName>
</protein>
<evidence type="ECO:0000256" key="3">
    <source>
        <dbReference type="SAM" id="SignalP"/>
    </source>
</evidence>
<dbReference type="PRINTS" id="PR00092">
    <property type="entry name" value="TYROSINASE"/>
</dbReference>
<dbReference type="PANTHER" id="PTHR11474">
    <property type="entry name" value="TYROSINASE FAMILY MEMBER"/>
    <property type="match status" value="1"/>
</dbReference>
<dbReference type="EMBL" id="JAHCVI010000001">
    <property type="protein sequence ID" value="KAG7294580.1"/>
    <property type="molecule type" value="Genomic_DNA"/>
</dbReference>
<feature type="chain" id="PRO_5042226089" description="Tyrosinase copper-binding domain-containing protein" evidence="3">
    <location>
        <begin position="24"/>
        <end position="360"/>
    </location>
</feature>
<feature type="signal peptide" evidence="3">
    <location>
        <begin position="1"/>
        <end position="23"/>
    </location>
</feature>
<feature type="domain" description="Tyrosinase copper-binding" evidence="5">
    <location>
        <begin position="283"/>
        <end position="294"/>
    </location>
</feature>
<dbReference type="InterPro" id="IPR002227">
    <property type="entry name" value="Tyrosinase_Cu-bd"/>
</dbReference>
<organism evidence="6 7">
    <name type="scientific">Staphylotrichum longicolle</name>
    <dbReference type="NCBI Taxonomy" id="669026"/>
    <lineage>
        <taxon>Eukaryota</taxon>
        <taxon>Fungi</taxon>
        <taxon>Dikarya</taxon>
        <taxon>Ascomycota</taxon>
        <taxon>Pezizomycotina</taxon>
        <taxon>Sordariomycetes</taxon>
        <taxon>Sordariomycetidae</taxon>
        <taxon>Sordariales</taxon>
        <taxon>Chaetomiaceae</taxon>
        <taxon>Staphylotrichum</taxon>
    </lineage>
</organism>
<evidence type="ECO:0000256" key="2">
    <source>
        <dbReference type="ARBA" id="ARBA00023002"/>
    </source>
</evidence>
<evidence type="ECO:0000313" key="7">
    <source>
        <dbReference type="Proteomes" id="UP001197093"/>
    </source>
</evidence>
<evidence type="ECO:0000259" key="5">
    <source>
        <dbReference type="PROSITE" id="PS00498"/>
    </source>
</evidence>
<dbReference type="AlphaFoldDB" id="A0AAD4F826"/>
<reference evidence="6" key="1">
    <citation type="submission" date="2023-02" db="EMBL/GenBank/DDBJ databases">
        <authorList>
            <person name="Palmer J.M."/>
        </authorList>
    </citation>
    <scope>NUCLEOTIDE SEQUENCE</scope>
    <source>
        <strain evidence="6">FW57</strain>
    </source>
</reference>
<sequence>MAGFKQCAWLLWAFSLVLSPVAAQAPQESDFTADDIEQGDALTLLNELASNNTEVPTLARRDGSGCTPSKLRIRREWSQRLSYIAAVKCLQTKPSLMDPAVAPGAKSLYDDFVAIHLMQTMNIHLSATFLTWHRYFTWTFEEKLRTECGYTGTVPYWEWGFDVRNPAASPVFDGSDTSLGGNGEFIPHSGMILTEAMNPAALIPLPPGSGGGCVRTGPFANMTVHIGPVALAHLILQNHDIEHFQAIMQADPRYVHGELGVHGGGHFTIGGDPGADPFISPGDPAFYLHHSQVDRLYWIWQMLDFPNRQNVWGTATFLDFIPTPNVTLDDVIDITPLAPVVKIRDMMNTVGGSPFCYIYI</sequence>
<evidence type="ECO:0000313" key="6">
    <source>
        <dbReference type="EMBL" id="KAG7294580.1"/>
    </source>
</evidence>
<dbReference type="PROSITE" id="PS00497">
    <property type="entry name" value="TYROSINASE_1"/>
    <property type="match status" value="1"/>
</dbReference>
<dbReference type="Pfam" id="PF00264">
    <property type="entry name" value="Tyrosinase"/>
    <property type="match status" value="2"/>
</dbReference>
<keyword evidence="2" id="KW-0560">Oxidoreductase</keyword>
<proteinExistence type="predicted"/>
<keyword evidence="7" id="KW-1185">Reference proteome</keyword>
<name>A0AAD4F826_9PEZI</name>
<keyword evidence="3" id="KW-0732">Signal</keyword>
<dbReference type="PROSITE" id="PS00498">
    <property type="entry name" value="TYROSINASE_2"/>
    <property type="match status" value="1"/>
</dbReference>
<evidence type="ECO:0000259" key="4">
    <source>
        <dbReference type="PROSITE" id="PS00497"/>
    </source>
</evidence>
<evidence type="ECO:0000256" key="1">
    <source>
        <dbReference type="ARBA" id="ARBA00022723"/>
    </source>
</evidence>